<gene>
    <name evidence="4" type="ORF">ZBT109_1679</name>
</gene>
<dbReference type="PANTHER" id="PTHR30481">
    <property type="entry name" value="DNA ADENINE METHYLASE"/>
    <property type="match status" value="1"/>
</dbReference>
<keyword evidence="1 4" id="KW-0489">Methyltransferase</keyword>
<reference evidence="4 5" key="1">
    <citation type="submission" date="2018-09" db="EMBL/GenBank/DDBJ databases">
        <title>Zymobacter palmae IAM14233 (=T109) whole genome analysis.</title>
        <authorList>
            <person name="Yanase H."/>
        </authorList>
    </citation>
    <scope>NUCLEOTIDE SEQUENCE [LARGE SCALE GENOMIC DNA]</scope>
    <source>
        <strain evidence="4 5">IAM14233</strain>
    </source>
</reference>
<dbReference type="RefSeq" id="WP_027705954.1">
    <property type="nucleotide sequence ID" value="NZ_AP018933.1"/>
</dbReference>
<evidence type="ECO:0000256" key="3">
    <source>
        <dbReference type="ARBA" id="ARBA00022691"/>
    </source>
</evidence>
<dbReference type="GO" id="GO:0009007">
    <property type="term" value="F:site-specific DNA-methyltransferase (adenine-specific) activity"/>
    <property type="evidence" value="ECO:0007669"/>
    <property type="project" value="UniProtKB-EC"/>
</dbReference>
<dbReference type="GO" id="GO:0006298">
    <property type="term" value="P:mismatch repair"/>
    <property type="evidence" value="ECO:0007669"/>
    <property type="project" value="TreeGrafter"/>
</dbReference>
<dbReference type="Proteomes" id="UP000267342">
    <property type="component" value="Chromosome"/>
</dbReference>
<dbReference type="PIRSF" id="PIRSF000398">
    <property type="entry name" value="M_m6A_EcoRV"/>
    <property type="match status" value="1"/>
</dbReference>
<organism evidence="4 5">
    <name type="scientific">Zymobacter palmae</name>
    <dbReference type="NCBI Taxonomy" id="33074"/>
    <lineage>
        <taxon>Bacteria</taxon>
        <taxon>Pseudomonadati</taxon>
        <taxon>Pseudomonadota</taxon>
        <taxon>Gammaproteobacteria</taxon>
        <taxon>Oceanospirillales</taxon>
        <taxon>Halomonadaceae</taxon>
        <taxon>Zymobacter group</taxon>
        <taxon>Zymobacter</taxon>
    </lineage>
</organism>
<keyword evidence="3" id="KW-0949">S-adenosyl-L-methionine</keyword>
<dbReference type="Gene3D" id="3.40.50.150">
    <property type="entry name" value="Vaccinia Virus protein VP39"/>
    <property type="match status" value="2"/>
</dbReference>
<evidence type="ECO:0000313" key="5">
    <source>
        <dbReference type="Proteomes" id="UP000267342"/>
    </source>
</evidence>
<evidence type="ECO:0000256" key="2">
    <source>
        <dbReference type="ARBA" id="ARBA00022679"/>
    </source>
</evidence>
<keyword evidence="5" id="KW-1185">Reference proteome</keyword>
<keyword evidence="2" id="KW-0808">Transferase</keyword>
<dbReference type="InterPro" id="IPR012263">
    <property type="entry name" value="M_m6A_EcoRV"/>
</dbReference>
<dbReference type="REBASE" id="273264">
    <property type="entry name" value="M.Zpa14233ORF1679P"/>
</dbReference>
<protein>
    <submittedName>
        <fullName evidence="4">Site-specific DNA methylase</fullName>
    </submittedName>
</protein>
<dbReference type="GO" id="GO:1904047">
    <property type="term" value="F:S-adenosyl-L-methionine binding"/>
    <property type="evidence" value="ECO:0007669"/>
    <property type="project" value="TreeGrafter"/>
</dbReference>
<dbReference type="PRINTS" id="PR00505">
    <property type="entry name" value="D12N6MTFRASE"/>
</dbReference>
<dbReference type="OrthoDB" id="9805629at2"/>
<proteinExistence type="predicted"/>
<dbReference type="SUPFAM" id="SSF53335">
    <property type="entry name" value="S-adenosyl-L-methionine-dependent methyltransferases"/>
    <property type="match status" value="1"/>
</dbReference>
<dbReference type="EMBL" id="AP018933">
    <property type="protein sequence ID" value="BBG30434.1"/>
    <property type="molecule type" value="Genomic_DNA"/>
</dbReference>
<dbReference type="STRING" id="1123510.GCA_000620025_00850"/>
<accession>A0A348HFN2</accession>
<dbReference type="Pfam" id="PF02086">
    <property type="entry name" value="MethyltransfD12"/>
    <property type="match status" value="2"/>
</dbReference>
<sequence length="282" mass="31802">MAVTSPVMRYHGGKFRLAPWIISHFPPVSSYEVYTEAFGGSAGVLMRAPRVKHEVYNDLDGSIVNVFRVLRNSWQAQRLARLCRLTPYARDEFELAGEPCSDPIEQARRTLFRAASGFGSAAATAKTCGFRTFTGENCPRGRIAGTWVGYQSAISEFTDRLQGVLIESRPALEILQRHDREKALHYVDPPYVHETRNTVGSTYRHEMADHDHEDLLEALTRLDGYVVLSGYDSELYRDILKGWSLATLDVQASSNAGTVSRTECLWLSPRTARHQRQQDMFA</sequence>
<dbReference type="InterPro" id="IPR012327">
    <property type="entry name" value="MeTrfase_D12"/>
</dbReference>
<evidence type="ECO:0000256" key="1">
    <source>
        <dbReference type="ARBA" id="ARBA00022603"/>
    </source>
</evidence>
<dbReference type="GO" id="GO:0009307">
    <property type="term" value="P:DNA restriction-modification system"/>
    <property type="evidence" value="ECO:0007669"/>
    <property type="project" value="InterPro"/>
</dbReference>
<dbReference type="KEGG" id="zpl:ZBT109_1679"/>
<dbReference type="GO" id="GO:0043565">
    <property type="term" value="F:sequence-specific DNA binding"/>
    <property type="evidence" value="ECO:0007669"/>
    <property type="project" value="TreeGrafter"/>
</dbReference>
<name>A0A348HFN2_9GAMM</name>
<evidence type="ECO:0000313" key="4">
    <source>
        <dbReference type="EMBL" id="BBG30434.1"/>
    </source>
</evidence>
<dbReference type="InterPro" id="IPR029063">
    <property type="entry name" value="SAM-dependent_MTases_sf"/>
</dbReference>
<dbReference type="GO" id="GO:0032259">
    <property type="term" value="P:methylation"/>
    <property type="evidence" value="ECO:0007669"/>
    <property type="project" value="UniProtKB-KW"/>
</dbReference>
<dbReference type="PANTHER" id="PTHR30481:SF4">
    <property type="entry name" value="SITE-SPECIFIC DNA-METHYLTRANSFERASE (ADENINE-SPECIFIC)"/>
    <property type="match status" value="1"/>
</dbReference>
<dbReference type="AlphaFoldDB" id="A0A348HFN2"/>